<dbReference type="RefSeq" id="WP_171247493.1">
    <property type="nucleotide sequence ID" value="NZ_JABFAJ010000019.1"/>
</dbReference>
<keyword evidence="2" id="KW-1185">Reference proteome</keyword>
<reference evidence="1 2" key="1">
    <citation type="submission" date="2020-05" db="EMBL/GenBank/DDBJ databases">
        <title>Genome sequence of Isoptericola sp. JC619 isolated from Chilika lagoon, India.</title>
        <authorList>
            <person name="Kumar D."/>
            <person name="Appam K."/>
            <person name="Gandham S."/>
            <person name="Uppada J."/>
            <person name="Sasikala C."/>
            <person name="Venkata Ramana C."/>
        </authorList>
    </citation>
    <scope>NUCLEOTIDE SEQUENCE [LARGE SCALE GENOMIC DNA]</scope>
    <source>
        <strain evidence="1 2">JC619</strain>
    </source>
</reference>
<comment type="caution">
    <text evidence="1">The sequence shown here is derived from an EMBL/GenBank/DDBJ whole genome shotgun (WGS) entry which is preliminary data.</text>
</comment>
<evidence type="ECO:0000313" key="1">
    <source>
        <dbReference type="EMBL" id="NNU27990.1"/>
    </source>
</evidence>
<proteinExistence type="predicted"/>
<sequence length="117" mass="13105">MKETEVERRFADHLTAQGWEVTLDDPGYVDVIAKRPEEITLVAETTGHTSSPGLDVDTMVGQLLRRMTDLSSATRYAVVVPEDVVPKVHRIPREVLRTLRIEVWSVPASGAPERIDQ</sequence>
<name>A0A849K6C6_9MICO</name>
<evidence type="ECO:0000313" key="2">
    <source>
        <dbReference type="Proteomes" id="UP000557204"/>
    </source>
</evidence>
<protein>
    <recommendedName>
        <fullName evidence="3">Restriction endonuclease</fullName>
    </recommendedName>
</protein>
<dbReference type="Proteomes" id="UP000557204">
    <property type="component" value="Unassembled WGS sequence"/>
</dbReference>
<gene>
    <name evidence="1" type="ORF">HLI28_10600</name>
</gene>
<organism evidence="1 2">
    <name type="scientific">Isoptericola sediminis</name>
    <dbReference type="NCBI Taxonomy" id="2733572"/>
    <lineage>
        <taxon>Bacteria</taxon>
        <taxon>Bacillati</taxon>
        <taxon>Actinomycetota</taxon>
        <taxon>Actinomycetes</taxon>
        <taxon>Micrococcales</taxon>
        <taxon>Promicromonosporaceae</taxon>
        <taxon>Isoptericola</taxon>
    </lineage>
</organism>
<dbReference type="AlphaFoldDB" id="A0A849K6C6"/>
<dbReference type="EMBL" id="JABFAJ010000019">
    <property type="protein sequence ID" value="NNU27990.1"/>
    <property type="molecule type" value="Genomic_DNA"/>
</dbReference>
<accession>A0A849K6C6</accession>
<evidence type="ECO:0008006" key="3">
    <source>
        <dbReference type="Google" id="ProtNLM"/>
    </source>
</evidence>